<accession>A0ACD3B6M9</accession>
<reference evidence="1 2" key="1">
    <citation type="journal article" date="2019" name="Nat. Ecol. Evol.">
        <title>Megaphylogeny resolves global patterns of mushroom evolution.</title>
        <authorList>
            <person name="Varga T."/>
            <person name="Krizsan K."/>
            <person name="Foldi C."/>
            <person name="Dima B."/>
            <person name="Sanchez-Garcia M."/>
            <person name="Sanchez-Ramirez S."/>
            <person name="Szollosi G.J."/>
            <person name="Szarkandi J.G."/>
            <person name="Papp V."/>
            <person name="Albert L."/>
            <person name="Andreopoulos W."/>
            <person name="Angelini C."/>
            <person name="Antonin V."/>
            <person name="Barry K.W."/>
            <person name="Bougher N.L."/>
            <person name="Buchanan P."/>
            <person name="Buyck B."/>
            <person name="Bense V."/>
            <person name="Catcheside P."/>
            <person name="Chovatia M."/>
            <person name="Cooper J."/>
            <person name="Damon W."/>
            <person name="Desjardin D."/>
            <person name="Finy P."/>
            <person name="Geml J."/>
            <person name="Haridas S."/>
            <person name="Hughes K."/>
            <person name="Justo A."/>
            <person name="Karasinski D."/>
            <person name="Kautmanova I."/>
            <person name="Kiss B."/>
            <person name="Kocsube S."/>
            <person name="Kotiranta H."/>
            <person name="LaButti K.M."/>
            <person name="Lechner B.E."/>
            <person name="Liimatainen K."/>
            <person name="Lipzen A."/>
            <person name="Lukacs Z."/>
            <person name="Mihaltcheva S."/>
            <person name="Morgado L.N."/>
            <person name="Niskanen T."/>
            <person name="Noordeloos M.E."/>
            <person name="Ohm R.A."/>
            <person name="Ortiz-Santana B."/>
            <person name="Ovrebo C."/>
            <person name="Racz N."/>
            <person name="Riley R."/>
            <person name="Savchenko A."/>
            <person name="Shiryaev A."/>
            <person name="Soop K."/>
            <person name="Spirin V."/>
            <person name="Szebenyi C."/>
            <person name="Tomsovsky M."/>
            <person name="Tulloss R.E."/>
            <person name="Uehling J."/>
            <person name="Grigoriev I.V."/>
            <person name="Vagvolgyi C."/>
            <person name="Papp T."/>
            <person name="Martin F.M."/>
            <person name="Miettinen O."/>
            <person name="Hibbett D.S."/>
            <person name="Nagy L.G."/>
        </authorList>
    </citation>
    <scope>NUCLEOTIDE SEQUENCE [LARGE SCALE GENOMIC DNA]</scope>
    <source>
        <strain evidence="1 2">NL-1719</strain>
    </source>
</reference>
<protein>
    <submittedName>
        <fullName evidence="1">Uncharacterized protein</fullName>
    </submittedName>
</protein>
<evidence type="ECO:0000313" key="1">
    <source>
        <dbReference type="EMBL" id="TFK73728.1"/>
    </source>
</evidence>
<gene>
    <name evidence="1" type="ORF">BDN72DRAFT_893690</name>
</gene>
<dbReference type="EMBL" id="ML208273">
    <property type="protein sequence ID" value="TFK73728.1"/>
    <property type="molecule type" value="Genomic_DNA"/>
</dbReference>
<name>A0ACD3B6M9_9AGAR</name>
<proteinExistence type="predicted"/>
<evidence type="ECO:0000313" key="2">
    <source>
        <dbReference type="Proteomes" id="UP000308600"/>
    </source>
</evidence>
<sequence>MLNLQDPLVQIGITSAVCSFVAVSSTVHRIYVRWGRLWADDAWAVFSMLSLFCQIAGVFMRVSNPVHLSPLSRVASYYIMAISFYTIIWAARLSILFSIIRLDPDQDQRRRLFWVAGLFTTVCLVLIAQLFWVCEPKPDWKKALSPQCPLDKEVAICQLISDIIADVILILAPLKLLAGLEDKTLRLRLMVIFSTCIVTTIVSLVHAAYILTLGGSKVVIAALVEDCISLIVCNIPVVITASIRLRERTQAKKVTEHSTFMKFASRAMTQKETRFQTTAFSLDELASRVTGKPEVEINSSVFDLVTDKRATGTIREERTSTAKDYFDA</sequence>
<keyword evidence="2" id="KW-1185">Reference proteome</keyword>
<organism evidence="1 2">
    <name type="scientific">Pluteus cervinus</name>
    <dbReference type="NCBI Taxonomy" id="181527"/>
    <lineage>
        <taxon>Eukaryota</taxon>
        <taxon>Fungi</taxon>
        <taxon>Dikarya</taxon>
        <taxon>Basidiomycota</taxon>
        <taxon>Agaricomycotina</taxon>
        <taxon>Agaricomycetes</taxon>
        <taxon>Agaricomycetidae</taxon>
        <taxon>Agaricales</taxon>
        <taxon>Pluteineae</taxon>
        <taxon>Pluteaceae</taxon>
        <taxon>Pluteus</taxon>
    </lineage>
</organism>
<dbReference type="Proteomes" id="UP000308600">
    <property type="component" value="Unassembled WGS sequence"/>
</dbReference>